<dbReference type="InterPro" id="IPR029063">
    <property type="entry name" value="SAM-dependent_MTases_sf"/>
</dbReference>
<feature type="domain" description="Methyltransferase small" evidence="6">
    <location>
        <begin position="51"/>
        <end position="138"/>
    </location>
</feature>
<keyword evidence="3 7" id="KW-0808">Transferase</keyword>
<proteinExistence type="predicted"/>
<dbReference type="NCBIfam" id="TIGR00536">
    <property type="entry name" value="hemK_fam"/>
    <property type="match status" value="1"/>
</dbReference>
<dbReference type="InterPro" id="IPR019874">
    <property type="entry name" value="RF_methyltr_PrmC"/>
</dbReference>
<dbReference type="CDD" id="cd02440">
    <property type="entry name" value="AdoMet_MTases"/>
    <property type="match status" value="1"/>
</dbReference>
<comment type="catalytic activity">
    <reaction evidence="5">
        <text>L-glutaminyl-[peptide chain release factor] + S-adenosyl-L-methionine = N(5)-methyl-L-glutaminyl-[peptide chain release factor] + S-adenosyl-L-homocysteine + H(+)</text>
        <dbReference type="Rhea" id="RHEA:42896"/>
        <dbReference type="Rhea" id="RHEA-COMP:10271"/>
        <dbReference type="Rhea" id="RHEA-COMP:10272"/>
        <dbReference type="ChEBI" id="CHEBI:15378"/>
        <dbReference type="ChEBI" id="CHEBI:30011"/>
        <dbReference type="ChEBI" id="CHEBI:57856"/>
        <dbReference type="ChEBI" id="CHEBI:59789"/>
        <dbReference type="ChEBI" id="CHEBI:61891"/>
        <dbReference type="EC" id="2.1.1.297"/>
    </reaction>
</comment>
<dbReference type="InterPro" id="IPR007848">
    <property type="entry name" value="Small_mtfrase_dom"/>
</dbReference>
<gene>
    <name evidence="7" type="primary">prmC_27</name>
    <name evidence="7" type="ORF">SDC9_60043</name>
</gene>
<accession>A0A644XHV0</accession>
<organism evidence="7">
    <name type="scientific">bioreactor metagenome</name>
    <dbReference type="NCBI Taxonomy" id="1076179"/>
    <lineage>
        <taxon>unclassified sequences</taxon>
        <taxon>metagenomes</taxon>
        <taxon>ecological metagenomes</taxon>
    </lineage>
</organism>
<dbReference type="InterPro" id="IPR050320">
    <property type="entry name" value="N5-glutamine_MTase"/>
</dbReference>
<protein>
    <recommendedName>
        <fullName evidence="1">peptide chain release factor N(5)-glutamine methyltransferase</fullName>
        <ecNumber evidence="1">2.1.1.297</ecNumber>
    </recommendedName>
</protein>
<evidence type="ECO:0000256" key="3">
    <source>
        <dbReference type="ARBA" id="ARBA00022679"/>
    </source>
</evidence>
<dbReference type="NCBIfam" id="TIGR03534">
    <property type="entry name" value="RF_mod_PrmC"/>
    <property type="match status" value="1"/>
</dbReference>
<dbReference type="Gene3D" id="1.10.8.10">
    <property type="entry name" value="DNA helicase RuvA subunit, C-terminal domain"/>
    <property type="match status" value="1"/>
</dbReference>
<sequence length="223" mass="24444">MLIGDLLERRLKGEPLQYILGEWEFMGLPFYVDERALIPRQDTELLCEKALEIIRTQHSKSVLDLCTGSGCLAVSIAKLAETDLSLTASDVSTDALALAKENAILNGVDASIGWIESDLFDKIPGTFDLIVCNPPYLTRPDMEHLQTEVAFEPRLALFGGEDGLDIYRRIAEGFESHLNPGGTLLLEIGSTQSESVSALFGQTATVFNDLCGNPRVIQVQQSE</sequence>
<dbReference type="PANTHER" id="PTHR18895">
    <property type="entry name" value="HEMK METHYLTRANSFERASE"/>
    <property type="match status" value="1"/>
</dbReference>
<dbReference type="GO" id="GO:0032259">
    <property type="term" value="P:methylation"/>
    <property type="evidence" value="ECO:0007669"/>
    <property type="project" value="UniProtKB-KW"/>
</dbReference>
<dbReference type="PANTHER" id="PTHR18895:SF74">
    <property type="entry name" value="MTRF1L RELEASE FACTOR GLUTAMINE METHYLTRANSFERASE"/>
    <property type="match status" value="1"/>
</dbReference>
<dbReference type="Gene3D" id="3.40.50.150">
    <property type="entry name" value="Vaccinia Virus protein VP39"/>
    <property type="match status" value="1"/>
</dbReference>
<keyword evidence="2 7" id="KW-0489">Methyltransferase</keyword>
<dbReference type="SUPFAM" id="SSF53335">
    <property type="entry name" value="S-adenosyl-L-methionine-dependent methyltransferases"/>
    <property type="match status" value="1"/>
</dbReference>
<dbReference type="InterPro" id="IPR004556">
    <property type="entry name" value="HemK-like"/>
</dbReference>
<evidence type="ECO:0000313" key="7">
    <source>
        <dbReference type="EMBL" id="MPM13684.1"/>
    </source>
</evidence>
<evidence type="ECO:0000256" key="1">
    <source>
        <dbReference type="ARBA" id="ARBA00012771"/>
    </source>
</evidence>
<dbReference type="GO" id="GO:0003676">
    <property type="term" value="F:nucleic acid binding"/>
    <property type="evidence" value="ECO:0007669"/>
    <property type="project" value="InterPro"/>
</dbReference>
<reference evidence="7" key="1">
    <citation type="submission" date="2019-08" db="EMBL/GenBank/DDBJ databases">
        <authorList>
            <person name="Kucharzyk K."/>
            <person name="Murdoch R.W."/>
            <person name="Higgins S."/>
            <person name="Loffler F."/>
        </authorList>
    </citation>
    <scope>NUCLEOTIDE SEQUENCE</scope>
</reference>
<dbReference type="Pfam" id="PF05175">
    <property type="entry name" value="MTS"/>
    <property type="match status" value="1"/>
</dbReference>
<dbReference type="EC" id="2.1.1.297" evidence="1"/>
<dbReference type="GO" id="GO:0102559">
    <property type="term" value="F:peptide chain release factor N(5)-glutamine methyltransferase activity"/>
    <property type="evidence" value="ECO:0007669"/>
    <property type="project" value="UniProtKB-EC"/>
</dbReference>
<dbReference type="InterPro" id="IPR002052">
    <property type="entry name" value="DNA_methylase_N6_adenine_CS"/>
</dbReference>
<dbReference type="PROSITE" id="PS00092">
    <property type="entry name" value="N6_MTASE"/>
    <property type="match status" value="1"/>
</dbReference>
<comment type="caution">
    <text evidence="7">The sequence shown here is derived from an EMBL/GenBank/DDBJ whole genome shotgun (WGS) entry which is preliminary data.</text>
</comment>
<dbReference type="EMBL" id="VSSQ01002156">
    <property type="protein sequence ID" value="MPM13684.1"/>
    <property type="molecule type" value="Genomic_DNA"/>
</dbReference>
<evidence type="ECO:0000256" key="4">
    <source>
        <dbReference type="ARBA" id="ARBA00022691"/>
    </source>
</evidence>
<evidence type="ECO:0000256" key="2">
    <source>
        <dbReference type="ARBA" id="ARBA00022603"/>
    </source>
</evidence>
<name>A0A644XHV0_9ZZZZ</name>
<evidence type="ECO:0000256" key="5">
    <source>
        <dbReference type="ARBA" id="ARBA00048391"/>
    </source>
</evidence>
<evidence type="ECO:0000259" key="6">
    <source>
        <dbReference type="Pfam" id="PF05175"/>
    </source>
</evidence>
<keyword evidence="4" id="KW-0949">S-adenosyl-L-methionine</keyword>
<dbReference type="AlphaFoldDB" id="A0A644XHV0"/>